<dbReference type="NCBIfam" id="TIGR00392">
    <property type="entry name" value="ileS"/>
    <property type="match status" value="1"/>
</dbReference>
<dbReference type="GO" id="GO:0005524">
    <property type="term" value="F:ATP binding"/>
    <property type="evidence" value="ECO:0007669"/>
    <property type="project" value="UniProtKB-KW"/>
</dbReference>
<comment type="function">
    <text evidence="7">Catalyzes the attachment of isoleucine to tRNA(Ile). As IleRS can inadvertently accommodate and process structurally similar amino acids such as valine, to avoid such errors it has two additional distinct tRNA(Ile)-dependent editing activities. One activity is designated as 'pretransfer' editing and involves the hydrolysis of activated Val-AMP. The other activity is designated 'posttransfer' editing and involves deacylation of mischarged Val-tRNA(Ile).</text>
</comment>
<dbReference type="EMBL" id="PFOI01000044">
    <property type="protein sequence ID" value="PIZ70572.1"/>
    <property type="molecule type" value="Genomic_DNA"/>
</dbReference>
<dbReference type="SUPFAM" id="SSF50677">
    <property type="entry name" value="ValRS/IleRS/LeuRS editing domain"/>
    <property type="match status" value="1"/>
</dbReference>
<name>A0A2M7UH75_9BACT</name>
<evidence type="ECO:0000256" key="8">
    <source>
        <dbReference type="ARBA" id="ARBA00048359"/>
    </source>
</evidence>
<dbReference type="InterPro" id="IPR033709">
    <property type="entry name" value="Anticodon_Ile_ABEc"/>
</dbReference>
<dbReference type="GO" id="GO:0005737">
    <property type="term" value="C:cytoplasm"/>
    <property type="evidence" value="ECO:0007669"/>
    <property type="project" value="UniProtKB-UniRule"/>
</dbReference>
<keyword evidence="6" id="KW-0030">Aminoacyl-tRNA synthetase</keyword>
<dbReference type="PANTHER" id="PTHR42780">
    <property type="entry name" value="SOLEUCYL-TRNA SYNTHETASE"/>
    <property type="match status" value="1"/>
</dbReference>
<dbReference type="AlphaFoldDB" id="A0A2M7UH75"/>
<dbReference type="InterPro" id="IPR002300">
    <property type="entry name" value="aa-tRNA-synth_Ia"/>
</dbReference>
<reference evidence="13" key="1">
    <citation type="submission" date="2017-09" db="EMBL/GenBank/DDBJ databases">
        <title>Depth-based differentiation of microbial function through sediment-hosted aquifers and enrichment of novel symbionts in the deep terrestrial subsurface.</title>
        <authorList>
            <person name="Probst A.J."/>
            <person name="Ladd B."/>
            <person name="Jarett J.K."/>
            <person name="Geller-Mcgrath D.E."/>
            <person name="Sieber C.M.K."/>
            <person name="Emerson J.B."/>
            <person name="Anantharaman K."/>
            <person name="Thomas B.C."/>
            <person name="Malmstrom R."/>
            <person name="Stieglmeier M."/>
            <person name="Klingl A."/>
            <person name="Woyke T."/>
            <person name="Ryan C.M."/>
            <person name="Banfield J.F."/>
        </authorList>
    </citation>
    <scope>NUCLEOTIDE SEQUENCE [LARGE SCALE GENOMIC DNA]</scope>
</reference>
<dbReference type="InterPro" id="IPR013155">
    <property type="entry name" value="M/V/L/I-tRNA-synth_anticd-bd"/>
</dbReference>
<keyword evidence="5" id="KW-0648">Protein biosynthesis</keyword>
<dbReference type="InterPro" id="IPR014729">
    <property type="entry name" value="Rossmann-like_a/b/a_fold"/>
</dbReference>
<dbReference type="InterPro" id="IPR009008">
    <property type="entry name" value="Val/Leu/Ile-tRNA-synth_edit"/>
</dbReference>
<dbReference type="InterPro" id="IPR023586">
    <property type="entry name" value="Ile-tRNA-ligase_type2"/>
</dbReference>
<dbReference type="InterPro" id="IPR002301">
    <property type="entry name" value="Ile-tRNA-ligase"/>
</dbReference>
<keyword evidence="3" id="KW-0547">Nucleotide-binding</keyword>
<dbReference type="InterPro" id="IPR009080">
    <property type="entry name" value="tRNAsynth_Ia_anticodon-bd"/>
</dbReference>
<evidence type="ECO:0000256" key="5">
    <source>
        <dbReference type="ARBA" id="ARBA00022917"/>
    </source>
</evidence>
<dbReference type="GO" id="GO:0000049">
    <property type="term" value="F:tRNA binding"/>
    <property type="evidence" value="ECO:0007669"/>
    <property type="project" value="InterPro"/>
</dbReference>
<dbReference type="GO" id="GO:0004822">
    <property type="term" value="F:isoleucine-tRNA ligase activity"/>
    <property type="evidence" value="ECO:0007669"/>
    <property type="project" value="UniProtKB-UniRule"/>
</dbReference>
<evidence type="ECO:0000256" key="6">
    <source>
        <dbReference type="ARBA" id="ARBA00023146"/>
    </source>
</evidence>
<dbReference type="GO" id="GO:0006428">
    <property type="term" value="P:isoleucyl-tRNA aminoacylation"/>
    <property type="evidence" value="ECO:0007669"/>
    <property type="project" value="UniProtKB-UniRule"/>
</dbReference>
<dbReference type="Pfam" id="PF00133">
    <property type="entry name" value="tRNA-synt_1"/>
    <property type="match status" value="2"/>
</dbReference>
<dbReference type="Gene3D" id="1.10.730.10">
    <property type="entry name" value="Isoleucyl-tRNA Synthetase, Domain 1"/>
    <property type="match status" value="1"/>
</dbReference>
<evidence type="ECO:0000259" key="10">
    <source>
        <dbReference type="Pfam" id="PF00133"/>
    </source>
</evidence>
<dbReference type="GO" id="GO:0002161">
    <property type="term" value="F:aminoacyl-tRNA deacylase activity"/>
    <property type="evidence" value="ECO:0007669"/>
    <property type="project" value="InterPro"/>
</dbReference>
<evidence type="ECO:0000256" key="9">
    <source>
        <dbReference type="NCBIfam" id="TIGR00392"/>
    </source>
</evidence>
<dbReference type="Proteomes" id="UP000231071">
    <property type="component" value="Unassembled WGS sequence"/>
</dbReference>
<evidence type="ECO:0000313" key="13">
    <source>
        <dbReference type="Proteomes" id="UP000231071"/>
    </source>
</evidence>
<evidence type="ECO:0000256" key="7">
    <source>
        <dbReference type="ARBA" id="ARBA00025217"/>
    </source>
</evidence>
<comment type="catalytic activity">
    <reaction evidence="8">
        <text>tRNA(Ile) + L-isoleucine + ATP = L-isoleucyl-tRNA(Ile) + AMP + diphosphate</text>
        <dbReference type="Rhea" id="RHEA:11060"/>
        <dbReference type="Rhea" id="RHEA-COMP:9666"/>
        <dbReference type="Rhea" id="RHEA-COMP:9695"/>
        <dbReference type="ChEBI" id="CHEBI:30616"/>
        <dbReference type="ChEBI" id="CHEBI:33019"/>
        <dbReference type="ChEBI" id="CHEBI:58045"/>
        <dbReference type="ChEBI" id="CHEBI:78442"/>
        <dbReference type="ChEBI" id="CHEBI:78528"/>
        <dbReference type="ChEBI" id="CHEBI:456215"/>
        <dbReference type="EC" id="6.1.1.5"/>
    </reaction>
</comment>
<dbReference type="Pfam" id="PF08264">
    <property type="entry name" value="Anticodon_1"/>
    <property type="match status" value="1"/>
</dbReference>
<evidence type="ECO:0000256" key="4">
    <source>
        <dbReference type="ARBA" id="ARBA00022840"/>
    </source>
</evidence>
<sequence length="1032" mass="120126">MDFVQNEHKILEFWQKNRIFEKLRQKNKGKKPWSFLDGPITANNPLGVHHAWGRTLKDLFQRYWAMKGYDQRFQNGFDCQGLWVEVEVEKELGFKNKKDIERYGIEKFVAKCEERVHKYSMLQTRQLIRLGQWCDWGDWNTDLTDPNWLDKSHSYYTMSDENNYAIWHFLKKCFDQCLLYKGHDVVPWCPRCGTAISQHEILTEEYKELTHQAVFVRFKTIDPRVKPEDDKTTYFLVWTTTPWTLPANVFLSVHPDLIYAKVKDSKGDIYILLKDKADLIKNGQILETFVGKKLVGLKYQGIFDELLAVKESLKNYQHQVYLWKDVTQEEGTGIVHSAPGCGQEDFALGEESGLPVINPTDDESRYCEGFGELTGKFVGAATVREWVFNDLSQKGLVYKIKDYTHRYPTCWRCKSELIFRLVDEWYISMTSLLKSKIKNPACASSYLRCRSELRASAGRQKSKITNDLRKELIMSAKKIKWIPDFCLERELDWLKNMHDWLISKKRYWGLALPIFECECGHFEVIGSREELQKRAVEGWRDFNGHSPHRPWIDGVKIKCEKCGKLVSRIPDVGSPWLDAGIVPFSTMSRDNRSQNIPYFHNQKAEWRPWFPAELVCESFPGQFKNWFYVLLVMSQVLEKKPPFKTLLGYASVVDEKGEEMHKSKGNAIWLDEAVEKIGADVMRWMYVGQNPALNMRFGYNIAKEAQRKLLILWNCYTFFNTYVKESRIKNQELSKTKSENILDKWIISRLNGLVKNATTILDKFDMARAGTAIEDFFIGDLSLWYIRRSRKRLAVDAEIKDKVACERTLYNVLLTLTKLIAPIMPFLAEEMYQGLKSDKMPESVHLCDWSKVDAKLINRALEKQMNWAREVVSLALAKRAELGIAVRMPLARLKLKAQSEKGKATVQSEKLLDLIKDEVNVKKVVFDQKIKTEVELDTAMTPELKLEGQQRELVRQIQDLRKKASLQVSDQAVVEYDLTDKTKEAIFSFDLEIYHLLTTKLQILGGIKNQNPLAEKTIEIDGQKITLRIFKS</sequence>
<dbReference type="SUPFAM" id="SSF47323">
    <property type="entry name" value="Anticodon-binding domain of a subclass of class I aminoacyl-tRNA synthetases"/>
    <property type="match status" value="1"/>
</dbReference>
<gene>
    <name evidence="12" type="ORF">COY09_02660</name>
</gene>
<accession>A0A2M7UH75</accession>
<dbReference type="EC" id="6.1.1.5" evidence="1 9"/>
<dbReference type="SUPFAM" id="SSF52374">
    <property type="entry name" value="Nucleotidylyl transferase"/>
    <property type="match status" value="1"/>
</dbReference>
<evidence type="ECO:0000259" key="11">
    <source>
        <dbReference type="Pfam" id="PF08264"/>
    </source>
</evidence>
<comment type="caution">
    <text evidence="12">The sequence shown here is derived from an EMBL/GenBank/DDBJ whole genome shotgun (WGS) entry which is preliminary data.</text>
</comment>
<evidence type="ECO:0000256" key="3">
    <source>
        <dbReference type="ARBA" id="ARBA00022741"/>
    </source>
</evidence>
<dbReference type="PANTHER" id="PTHR42780:SF1">
    <property type="entry name" value="ISOLEUCINE--TRNA LIGASE, CYTOPLASMIC"/>
    <property type="match status" value="1"/>
</dbReference>
<protein>
    <recommendedName>
        <fullName evidence="1 9">Isoleucine--tRNA ligase</fullName>
        <ecNumber evidence="1 9">6.1.1.5</ecNumber>
    </recommendedName>
</protein>
<feature type="domain" description="Methionyl/Valyl/Leucyl/Isoleucyl-tRNA synthetase anticodon-binding" evidence="11">
    <location>
        <begin position="743"/>
        <end position="889"/>
    </location>
</feature>
<proteinExistence type="predicted"/>
<keyword evidence="4" id="KW-0067">ATP-binding</keyword>
<feature type="domain" description="Aminoacyl-tRNA synthetase class Ia" evidence="10">
    <location>
        <begin position="9"/>
        <end position="439"/>
    </location>
</feature>
<dbReference type="Gene3D" id="3.90.740.10">
    <property type="entry name" value="Valyl/Leucyl/Isoleucyl-tRNA synthetase, editing domain"/>
    <property type="match status" value="1"/>
</dbReference>
<dbReference type="CDD" id="cd07961">
    <property type="entry name" value="Anticodon_Ia_Ile_ABEc"/>
    <property type="match status" value="1"/>
</dbReference>
<keyword evidence="2 12" id="KW-0436">Ligase</keyword>
<feature type="domain" description="Aminoacyl-tRNA synthetase class Ia" evidence="10">
    <location>
        <begin position="466"/>
        <end position="687"/>
    </location>
</feature>
<dbReference type="Pfam" id="PF19302">
    <property type="entry name" value="DUF5915"/>
    <property type="match status" value="1"/>
</dbReference>
<organism evidence="12 13">
    <name type="scientific">Candidatus Portnoybacteria bacterium CG_4_10_14_0_2_um_filter_39_11</name>
    <dbReference type="NCBI Taxonomy" id="1974797"/>
    <lineage>
        <taxon>Bacteria</taxon>
        <taxon>Candidatus Portnoyibacteriota</taxon>
    </lineage>
</organism>
<evidence type="ECO:0000313" key="12">
    <source>
        <dbReference type="EMBL" id="PIZ70572.1"/>
    </source>
</evidence>
<evidence type="ECO:0000256" key="1">
    <source>
        <dbReference type="ARBA" id="ARBA00013165"/>
    </source>
</evidence>
<dbReference type="PRINTS" id="PR00984">
    <property type="entry name" value="TRNASYNTHILE"/>
</dbReference>
<dbReference type="Gene3D" id="3.40.50.620">
    <property type="entry name" value="HUPs"/>
    <property type="match status" value="2"/>
</dbReference>
<evidence type="ECO:0000256" key="2">
    <source>
        <dbReference type="ARBA" id="ARBA00022598"/>
    </source>
</evidence>